<comment type="caution">
    <text evidence="3">The sequence shown here is derived from an EMBL/GenBank/DDBJ whole genome shotgun (WGS) entry which is preliminary data.</text>
</comment>
<dbReference type="InterPro" id="IPR000212">
    <property type="entry name" value="DNA_helicase_UvrD/REP"/>
</dbReference>
<dbReference type="RefSeq" id="WP_344698860.1">
    <property type="nucleotide sequence ID" value="NZ_BAABBM010000001.1"/>
</dbReference>
<evidence type="ECO:0000256" key="1">
    <source>
        <dbReference type="ARBA" id="ARBA00034923"/>
    </source>
</evidence>
<accession>A0ABP7L8Y9</accession>
<gene>
    <name evidence="3" type="ORF">GCM10022276_12990</name>
</gene>
<proteinExistence type="predicted"/>
<evidence type="ECO:0000313" key="3">
    <source>
        <dbReference type="EMBL" id="GAA3895317.1"/>
    </source>
</evidence>
<dbReference type="EMBL" id="BAABBM010000001">
    <property type="protein sequence ID" value="GAA3895317.1"/>
    <property type="molecule type" value="Genomic_DNA"/>
</dbReference>
<reference evidence="4" key="1">
    <citation type="journal article" date="2019" name="Int. J. Syst. Evol. Microbiol.">
        <title>The Global Catalogue of Microorganisms (GCM) 10K type strain sequencing project: providing services to taxonomists for standard genome sequencing and annotation.</title>
        <authorList>
            <consortium name="The Broad Institute Genomics Platform"/>
            <consortium name="The Broad Institute Genome Sequencing Center for Infectious Disease"/>
            <person name="Wu L."/>
            <person name="Ma J."/>
        </authorList>
    </citation>
    <scope>NUCLEOTIDE SEQUENCE [LARGE SCALE GENOMIC DNA]</scope>
    <source>
        <strain evidence="4">JCM 17543</strain>
    </source>
</reference>
<dbReference type="InterPro" id="IPR027785">
    <property type="entry name" value="UvrD-like_helicase_C"/>
</dbReference>
<dbReference type="InterPro" id="IPR027417">
    <property type="entry name" value="P-loop_NTPase"/>
</dbReference>
<dbReference type="PANTHER" id="PTHR11070">
    <property type="entry name" value="UVRD / RECB / PCRA DNA HELICASE FAMILY MEMBER"/>
    <property type="match status" value="1"/>
</dbReference>
<feature type="domain" description="UvrD-like helicase C-terminal" evidence="2">
    <location>
        <begin position="323"/>
        <end position="373"/>
    </location>
</feature>
<evidence type="ECO:0000313" key="4">
    <source>
        <dbReference type="Proteomes" id="UP001500827"/>
    </source>
</evidence>
<sequence length="429" mass="48089">MRFPALSDLDREQRRIYGQAPGDGAILIVGPPGTGKTVMAFHRAQKLKALGQEPLVIMYNRVLRRYTSTRGGVAENVPVSTMNKWVEGWWRAATRRWTPKGNGSRYDVDWTSLCSEGLATLANSADKERFGWGHLLVDEGQDFPPSMYMTLGLFQKQLANAGIATQLTVFADDNQRLQVDRNCRVIDIRKNLFIEGAEDRNFVLKKNFRNTRQIARFSSYYQVGNESGVAELPDAEGEVPQVVFASNDRDVADFVLRKTKLNPGKQVGVIVHGGKHLVKRAYNQIKARLGDAKGAIKLQMYLSGDETHSDEKLDFDKPNTITVLHAQSAKGLEFDVVFFVGMERMSLDSSGFYNERMALYVMCSRARSELYVVYTEIDPTGGLPASTALLPKPSYKLCRYVGLGIIQSIMPYLERSLEHNSSLNELEDA</sequence>
<organism evidence="3 4">
    <name type="scientific">Sphingomonas limnosediminicola</name>
    <dbReference type="NCBI Taxonomy" id="940133"/>
    <lineage>
        <taxon>Bacteria</taxon>
        <taxon>Pseudomonadati</taxon>
        <taxon>Pseudomonadota</taxon>
        <taxon>Alphaproteobacteria</taxon>
        <taxon>Sphingomonadales</taxon>
        <taxon>Sphingomonadaceae</taxon>
        <taxon>Sphingomonas</taxon>
    </lineage>
</organism>
<dbReference type="Gene3D" id="3.40.50.300">
    <property type="entry name" value="P-loop containing nucleotide triphosphate hydrolases"/>
    <property type="match status" value="2"/>
</dbReference>
<dbReference type="SUPFAM" id="SSF52540">
    <property type="entry name" value="P-loop containing nucleoside triphosphate hydrolases"/>
    <property type="match status" value="1"/>
</dbReference>
<protein>
    <recommendedName>
        <fullName evidence="1">DNA 3'-5' helicase II</fullName>
    </recommendedName>
</protein>
<dbReference type="Pfam" id="PF13538">
    <property type="entry name" value="UvrD_C_2"/>
    <property type="match status" value="1"/>
</dbReference>
<evidence type="ECO:0000259" key="2">
    <source>
        <dbReference type="Pfam" id="PF13538"/>
    </source>
</evidence>
<dbReference type="PANTHER" id="PTHR11070:SF2">
    <property type="entry name" value="ATP-DEPENDENT DNA HELICASE SRS2"/>
    <property type="match status" value="1"/>
</dbReference>
<keyword evidence="4" id="KW-1185">Reference proteome</keyword>
<name>A0ABP7L8Y9_9SPHN</name>
<dbReference type="Proteomes" id="UP001500827">
    <property type="component" value="Unassembled WGS sequence"/>
</dbReference>